<dbReference type="EMBL" id="CAJZBQ010000010">
    <property type="protein sequence ID" value="CAG9313355.1"/>
    <property type="molecule type" value="Genomic_DNA"/>
</dbReference>
<name>A0AAU9IHP1_9CILI</name>
<evidence type="ECO:0000256" key="1">
    <source>
        <dbReference type="ARBA" id="ARBA00022723"/>
    </source>
</evidence>
<sequence>MISKSSFNGVIVRSTFTITEEDPKISESKAPASELSPGVDSIKLTIKESSKSERRNLMRGTFAGSASPKVNQSKNCHICGKKFKLGLKYTCKICLQAVCGEDSQKKPFGDNPKKRRICNQCDEAETRQIVREELKENLERVHEELRSAKGCYDRLNRERFDKTAKINEFEFIKKSMKAQHEQKMQKLQNQLDEEKQRSSDQRISIENLEKTISNLNLSKREWSEKCEAKKNETEEWSKRLDLLLERRNLLANQAEHLEHIMDGKVAIEELEKRLCSKCKKKVFHNNQECRSDLSMVHYQSSDTQKIV</sequence>
<evidence type="ECO:0000259" key="6">
    <source>
        <dbReference type="PROSITE" id="PS50178"/>
    </source>
</evidence>
<dbReference type="InterPro" id="IPR013083">
    <property type="entry name" value="Znf_RING/FYVE/PHD"/>
</dbReference>
<dbReference type="Proteomes" id="UP001162131">
    <property type="component" value="Unassembled WGS sequence"/>
</dbReference>
<evidence type="ECO:0000256" key="4">
    <source>
        <dbReference type="PROSITE-ProRule" id="PRU00091"/>
    </source>
</evidence>
<evidence type="ECO:0000313" key="7">
    <source>
        <dbReference type="EMBL" id="CAG9313355.1"/>
    </source>
</evidence>
<dbReference type="InterPro" id="IPR011011">
    <property type="entry name" value="Znf_FYVE_PHD"/>
</dbReference>
<gene>
    <name evidence="7" type="ORF">BSTOLATCC_MIC8627</name>
</gene>
<reference evidence="7" key="1">
    <citation type="submission" date="2021-09" db="EMBL/GenBank/DDBJ databases">
        <authorList>
            <consortium name="AG Swart"/>
            <person name="Singh M."/>
            <person name="Singh A."/>
            <person name="Seah K."/>
            <person name="Emmerich C."/>
        </authorList>
    </citation>
    <scope>NUCLEOTIDE SEQUENCE</scope>
    <source>
        <strain evidence="7">ATCC30299</strain>
    </source>
</reference>
<keyword evidence="2 4" id="KW-0863">Zinc-finger</keyword>
<feature type="domain" description="FYVE-type" evidence="6">
    <location>
        <begin position="70"/>
        <end position="126"/>
    </location>
</feature>
<dbReference type="GO" id="GO:0008270">
    <property type="term" value="F:zinc ion binding"/>
    <property type="evidence" value="ECO:0007669"/>
    <property type="project" value="UniProtKB-KW"/>
</dbReference>
<evidence type="ECO:0000313" key="8">
    <source>
        <dbReference type="Proteomes" id="UP001162131"/>
    </source>
</evidence>
<keyword evidence="1" id="KW-0479">Metal-binding</keyword>
<dbReference type="Gene3D" id="3.30.40.10">
    <property type="entry name" value="Zinc/RING finger domain, C3HC4 (zinc finger)"/>
    <property type="match status" value="1"/>
</dbReference>
<keyword evidence="8" id="KW-1185">Reference proteome</keyword>
<dbReference type="AlphaFoldDB" id="A0AAU9IHP1"/>
<evidence type="ECO:0000256" key="3">
    <source>
        <dbReference type="ARBA" id="ARBA00022833"/>
    </source>
</evidence>
<proteinExistence type="predicted"/>
<evidence type="ECO:0000256" key="2">
    <source>
        <dbReference type="ARBA" id="ARBA00022771"/>
    </source>
</evidence>
<organism evidence="7 8">
    <name type="scientific">Blepharisma stoltei</name>
    <dbReference type="NCBI Taxonomy" id="1481888"/>
    <lineage>
        <taxon>Eukaryota</taxon>
        <taxon>Sar</taxon>
        <taxon>Alveolata</taxon>
        <taxon>Ciliophora</taxon>
        <taxon>Postciliodesmatophora</taxon>
        <taxon>Heterotrichea</taxon>
        <taxon>Heterotrichida</taxon>
        <taxon>Blepharismidae</taxon>
        <taxon>Blepharisma</taxon>
    </lineage>
</organism>
<accession>A0AAU9IHP1</accession>
<dbReference type="SUPFAM" id="SSF57903">
    <property type="entry name" value="FYVE/PHD zinc finger"/>
    <property type="match status" value="1"/>
</dbReference>
<evidence type="ECO:0000256" key="5">
    <source>
        <dbReference type="SAM" id="MobiDB-lite"/>
    </source>
</evidence>
<protein>
    <recommendedName>
        <fullName evidence="6">FYVE-type domain-containing protein</fullName>
    </recommendedName>
</protein>
<dbReference type="CDD" id="cd00065">
    <property type="entry name" value="FYVE_like_SF"/>
    <property type="match status" value="1"/>
</dbReference>
<feature type="region of interest" description="Disordered" evidence="5">
    <location>
        <begin position="180"/>
        <end position="201"/>
    </location>
</feature>
<comment type="caution">
    <text evidence="7">The sequence shown here is derived from an EMBL/GenBank/DDBJ whole genome shotgun (WGS) entry which is preliminary data.</text>
</comment>
<keyword evidence="3" id="KW-0862">Zinc</keyword>
<dbReference type="InterPro" id="IPR017455">
    <property type="entry name" value="Znf_FYVE-rel"/>
</dbReference>
<dbReference type="PROSITE" id="PS50178">
    <property type="entry name" value="ZF_FYVE"/>
    <property type="match status" value="1"/>
</dbReference>